<dbReference type="PRINTS" id="PR00481">
    <property type="entry name" value="LAMNOPPTDASE"/>
</dbReference>
<dbReference type="InterPro" id="IPR000819">
    <property type="entry name" value="Peptidase_M17_C"/>
</dbReference>
<dbReference type="Proteomes" id="UP000035682">
    <property type="component" value="Unplaced"/>
</dbReference>
<comment type="similarity">
    <text evidence="1">Belongs to the peptidase M17 family.</text>
</comment>
<evidence type="ECO:0000256" key="3">
    <source>
        <dbReference type="ARBA" id="ARBA00022670"/>
    </source>
</evidence>
<sequence>MDDTYSKNDIFKMRRFLHLSSNYCSTQIIGKRMLSLNSLLSTQLAYGKEINDSKYDGVIVVSHSSKEISKFPKLAALAKPIEEFSQHHTGFEKSQANLIIVDKEIIPSGRLIYSATGSVSKDFEDVRKFKTAGLNAIKLAMDAGMKKPLFTTIPYDEFPRSEIISALGAINGLYTPLNIRDTLEGNFKAKLEELSFIGNKQLTTEQLHNIILAFGYSMSVCNDIGDSDPQRMTPAKAAEYVDKLFGGSDSAVKVKVESDMEVIKKNYPCMAAVNRCANDVPEHRARLIWLEYDNDEPNGQAKETLMFVGKGVTIDTGGLNIKTGANMKGMCRDKTGAANVAGFFAALNLLRPKNIKVVGYMCMVRNSVGSNAYSCDEILTARSGKRIHIYNTDAEGRLAMLDPLTEMREKAINEVNPHIFTFATLTGHEMMCYGEYAAVMDNGPAAKSGASRKLQETGDEYGQPLEISRIQPEDFHTHDSEFEGADICQLSTKHSPKRGHQGAACFLMRGSLIVDHGSTDNQPLKYTHVDLAGPNGNFPKNSYPNPLVTLIGHYIIPRSG</sequence>
<name>A0A090L704_STRRB</name>
<dbReference type="CTD" id="36375624"/>
<dbReference type="WBParaSite" id="SRAE_1000152200.1">
    <property type="protein sequence ID" value="SRAE_1000152200.1"/>
    <property type="gene ID" value="WBGene00258129"/>
</dbReference>
<dbReference type="Pfam" id="PF00883">
    <property type="entry name" value="Peptidase_M17"/>
    <property type="match status" value="1"/>
</dbReference>
<reference evidence="8" key="2">
    <citation type="submission" date="2020-12" db="UniProtKB">
        <authorList>
            <consortium name="WormBaseParasite"/>
        </authorList>
    </citation>
    <scope>IDENTIFICATION</scope>
</reference>
<organism evidence="6">
    <name type="scientific">Strongyloides ratti</name>
    <name type="common">Parasitic roundworm</name>
    <dbReference type="NCBI Taxonomy" id="34506"/>
    <lineage>
        <taxon>Eukaryota</taxon>
        <taxon>Metazoa</taxon>
        <taxon>Ecdysozoa</taxon>
        <taxon>Nematoda</taxon>
        <taxon>Chromadorea</taxon>
        <taxon>Rhabditida</taxon>
        <taxon>Tylenchina</taxon>
        <taxon>Panagrolaimomorpha</taxon>
        <taxon>Strongyloidoidea</taxon>
        <taxon>Strongyloididae</taxon>
        <taxon>Strongyloides</taxon>
    </lineage>
</organism>
<evidence type="ECO:0000313" key="6">
    <source>
        <dbReference type="EMBL" id="CEF63259.1"/>
    </source>
</evidence>
<evidence type="ECO:0000256" key="4">
    <source>
        <dbReference type="ARBA" id="ARBA00022801"/>
    </source>
</evidence>
<reference evidence="6 7" key="1">
    <citation type="submission" date="2014-09" db="EMBL/GenBank/DDBJ databases">
        <authorList>
            <person name="Martin A.A."/>
        </authorList>
    </citation>
    <scope>NUCLEOTIDE SEQUENCE</scope>
    <source>
        <strain evidence="7">ED321</strain>
        <strain evidence="6">ED321 Heterogonic</strain>
    </source>
</reference>
<keyword evidence="4" id="KW-0378">Hydrolase</keyword>
<dbReference type="GeneID" id="36375624"/>
<protein>
    <submittedName>
        <fullName evidence="6 8">Dipeptidase B</fullName>
    </submittedName>
</protein>
<dbReference type="RefSeq" id="XP_024502461.1">
    <property type="nucleotide sequence ID" value="XM_024648489.1"/>
</dbReference>
<keyword evidence="3" id="KW-0645">Protease</keyword>
<dbReference type="GO" id="GO:0006508">
    <property type="term" value="P:proteolysis"/>
    <property type="evidence" value="ECO:0007669"/>
    <property type="project" value="UniProtKB-KW"/>
</dbReference>
<evidence type="ECO:0000256" key="1">
    <source>
        <dbReference type="ARBA" id="ARBA00009528"/>
    </source>
</evidence>
<gene>
    <name evidence="6 8 9" type="ORF">SRAE_1000152200</name>
</gene>
<dbReference type="WormBase" id="SRAE_1000152200">
    <property type="protein sequence ID" value="SRP04272"/>
    <property type="gene ID" value="WBGene00258129"/>
</dbReference>
<dbReference type="eggNOG" id="KOG2597">
    <property type="taxonomic scope" value="Eukaryota"/>
</dbReference>
<evidence type="ECO:0000313" key="8">
    <source>
        <dbReference type="WBParaSite" id="SRAE_1000152200.1"/>
    </source>
</evidence>
<dbReference type="OrthoDB" id="10041421at2759"/>
<dbReference type="STRING" id="34506.A0A090L704"/>
<dbReference type="EMBL" id="LN609528">
    <property type="protein sequence ID" value="CEF63259.1"/>
    <property type="molecule type" value="Genomic_DNA"/>
</dbReference>
<evidence type="ECO:0000256" key="2">
    <source>
        <dbReference type="ARBA" id="ARBA00022438"/>
    </source>
</evidence>
<dbReference type="GO" id="GO:0030145">
    <property type="term" value="F:manganese ion binding"/>
    <property type="evidence" value="ECO:0007669"/>
    <property type="project" value="InterPro"/>
</dbReference>
<keyword evidence="2" id="KW-0031">Aminopeptidase</keyword>
<dbReference type="AlphaFoldDB" id="A0A090L704"/>
<dbReference type="PANTHER" id="PTHR11963">
    <property type="entry name" value="LEUCINE AMINOPEPTIDASE-RELATED"/>
    <property type="match status" value="1"/>
</dbReference>
<accession>A0A090L704</accession>
<dbReference type="InterPro" id="IPR011356">
    <property type="entry name" value="Leucine_aapep/pepB"/>
</dbReference>
<dbReference type="OMA" id="ISCFKAP"/>
<keyword evidence="7" id="KW-1185">Reference proteome</keyword>
<evidence type="ECO:0000313" key="7">
    <source>
        <dbReference type="Proteomes" id="UP000035682"/>
    </source>
</evidence>
<evidence type="ECO:0000259" key="5">
    <source>
        <dbReference type="PROSITE" id="PS00631"/>
    </source>
</evidence>
<feature type="domain" description="Cytosol aminopeptidase" evidence="5">
    <location>
        <begin position="391"/>
        <end position="398"/>
    </location>
</feature>
<dbReference type="PANTHER" id="PTHR11963:SF48">
    <property type="entry name" value="DIPEPTIDASE B, ISOFORM A"/>
    <property type="match status" value="1"/>
</dbReference>
<proteinExistence type="inferred from homology"/>
<evidence type="ECO:0000313" key="9">
    <source>
        <dbReference type="WormBase" id="SRAE_1000152200"/>
    </source>
</evidence>
<dbReference type="PROSITE" id="PS00631">
    <property type="entry name" value="CYTOSOL_AP"/>
    <property type="match status" value="1"/>
</dbReference>
<dbReference type="GO" id="GO:0070006">
    <property type="term" value="F:metalloaminopeptidase activity"/>
    <property type="evidence" value="ECO:0007669"/>
    <property type="project" value="InterPro"/>
</dbReference>
<dbReference type="SUPFAM" id="SSF53187">
    <property type="entry name" value="Zn-dependent exopeptidases"/>
    <property type="match status" value="1"/>
</dbReference>
<dbReference type="Gene3D" id="3.40.630.10">
    <property type="entry name" value="Zn peptidases"/>
    <property type="match status" value="1"/>
</dbReference>
<dbReference type="GO" id="GO:0005737">
    <property type="term" value="C:cytoplasm"/>
    <property type="evidence" value="ECO:0007669"/>
    <property type="project" value="InterPro"/>
</dbReference>